<dbReference type="PANTHER" id="PTHR43877:SF1">
    <property type="entry name" value="ACETYLTRANSFERASE"/>
    <property type="match status" value="1"/>
</dbReference>
<dbReference type="SUPFAM" id="SSF55729">
    <property type="entry name" value="Acyl-CoA N-acyltransferases (Nat)"/>
    <property type="match status" value="1"/>
</dbReference>
<organism evidence="4 5">
    <name type="scientific">Cedecea neteri</name>
    <dbReference type="NCBI Taxonomy" id="158822"/>
    <lineage>
        <taxon>Bacteria</taxon>
        <taxon>Pseudomonadati</taxon>
        <taxon>Pseudomonadota</taxon>
        <taxon>Gammaproteobacteria</taxon>
        <taxon>Enterobacterales</taxon>
        <taxon>Enterobacteriaceae</taxon>
        <taxon>Cedecea</taxon>
    </lineage>
</organism>
<dbReference type="InterPro" id="IPR050832">
    <property type="entry name" value="Bact_Acetyltransf"/>
</dbReference>
<reference evidence="4 5" key="1">
    <citation type="submission" date="2014-09" db="EMBL/GenBank/DDBJ databases">
        <authorList>
            <person name="Chan K.-G."/>
        </authorList>
    </citation>
    <scope>NUCLEOTIDE SEQUENCE [LARGE SCALE GENOMIC DNA]</scope>
    <source>
        <strain evidence="4 5">M006</strain>
    </source>
</reference>
<dbReference type="AlphaFoldDB" id="A0AAN0S5X9"/>
<dbReference type="CDD" id="cd04301">
    <property type="entry name" value="NAT_SF"/>
    <property type="match status" value="1"/>
</dbReference>
<gene>
    <name evidence="4" type="ORF">LH23_15930</name>
</gene>
<dbReference type="Pfam" id="PF13508">
    <property type="entry name" value="Acetyltransf_7"/>
    <property type="match status" value="1"/>
</dbReference>
<evidence type="ECO:0000256" key="1">
    <source>
        <dbReference type="ARBA" id="ARBA00022679"/>
    </source>
</evidence>
<accession>A0AAN0S5X9</accession>
<dbReference type="RefSeq" id="WP_039292981.1">
    <property type="nucleotide sequence ID" value="NZ_CP009458.1"/>
</dbReference>
<dbReference type="Proteomes" id="UP000029516">
    <property type="component" value="Chromosome"/>
</dbReference>
<protein>
    <submittedName>
        <fullName evidence="4">GNAT family acetyltransferase</fullName>
    </submittedName>
</protein>
<proteinExistence type="predicted"/>
<dbReference type="EMBL" id="CP009458">
    <property type="protein sequence ID" value="AIR62088.1"/>
    <property type="molecule type" value="Genomic_DNA"/>
</dbReference>
<evidence type="ECO:0000313" key="5">
    <source>
        <dbReference type="Proteomes" id="UP000029516"/>
    </source>
</evidence>
<dbReference type="InterPro" id="IPR000182">
    <property type="entry name" value="GNAT_dom"/>
</dbReference>
<evidence type="ECO:0000256" key="2">
    <source>
        <dbReference type="ARBA" id="ARBA00023315"/>
    </source>
</evidence>
<evidence type="ECO:0000313" key="4">
    <source>
        <dbReference type="EMBL" id="AIR62088.1"/>
    </source>
</evidence>
<evidence type="ECO:0000259" key="3">
    <source>
        <dbReference type="PROSITE" id="PS51186"/>
    </source>
</evidence>
<dbReference type="PANTHER" id="PTHR43877">
    <property type="entry name" value="AMINOALKYLPHOSPHONATE N-ACETYLTRANSFERASE-RELATED-RELATED"/>
    <property type="match status" value="1"/>
</dbReference>
<dbReference type="KEGG" id="cem:LH23_15930"/>
<sequence>MLYASDIRDIDELQRVEAAAAHRFLALPELAFLATAGVTDRQTHAAAIENNLAWKVAGSDGRIKGFCYCERHEDELYLAEISTHPDFQRQGVGAMLLAEVKRTGQVLGVSQITLTTYRDVSWNGPWYGRHGFDIINEAELTPALVSRLVHQFDEGLMVLPRCAMRYLLGKGKPAVVKPFL</sequence>
<dbReference type="InterPro" id="IPR016181">
    <property type="entry name" value="Acyl_CoA_acyltransferase"/>
</dbReference>
<feature type="domain" description="N-acetyltransferase" evidence="3">
    <location>
        <begin position="5"/>
        <end position="151"/>
    </location>
</feature>
<name>A0AAN0S5X9_9ENTR</name>
<dbReference type="PROSITE" id="PS51186">
    <property type="entry name" value="GNAT"/>
    <property type="match status" value="1"/>
</dbReference>
<dbReference type="GO" id="GO:0016747">
    <property type="term" value="F:acyltransferase activity, transferring groups other than amino-acyl groups"/>
    <property type="evidence" value="ECO:0007669"/>
    <property type="project" value="InterPro"/>
</dbReference>
<keyword evidence="2" id="KW-0012">Acyltransferase</keyword>
<dbReference type="Gene3D" id="3.40.630.30">
    <property type="match status" value="1"/>
</dbReference>
<keyword evidence="1" id="KW-0808">Transferase</keyword>